<feature type="domain" description="Mab-21-like HhH/H2TH-like" evidence="22">
    <location>
        <begin position="409"/>
        <end position="486"/>
    </location>
</feature>
<keyword evidence="9" id="KW-0963">Cytoplasm</keyword>
<evidence type="ECO:0000256" key="16">
    <source>
        <dbReference type="ARBA" id="ARBA00023067"/>
    </source>
</evidence>
<dbReference type="SMART" id="SM01265">
    <property type="entry name" value="Mab-21"/>
    <property type="match status" value="1"/>
</dbReference>
<dbReference type="InterPro" id="IPR022816">
    <property type="entry name" value="Condensin_barren_su2"/>
</dbReference>
<keyword evidence="17" id="KW-0472">Membrane</keyword>
<dbReference type="Pfam" id="PF20266">
    <property type="entry name" value="Mab-21_C"/>
    <property type="match status" value="1"/>
</dbReference>
<sequence length="1136" mass="128743">MAVISLLFLAVMYVVHHPLMVSDRMDLDTLARSRQLEKRLGEEMRQLEIEFEERKRAAEEKQKAENFWRGDTSSDQLVLGKKDRGWPFQTEGQEGPLGWMLGNLWNAGLFCFFLIFELLRQNMQHEPAFDSSSDEEEEVRVMPVTSYNWLTDFPSREALEAFYRYHVQNVTRDLPCTCEFVESFVDDLIEACRVLSRREAHPQLEDCLGIGAAFEKWGTLHETQKFDILVPIVPPQGTMFVLEMRDPALGRRCGCVLVESECVCKREKLLGDVLCLVHHHRDHSALVGKCNSSIKAALCTGSHLDVCKTVQWFRNMVGNAWALVAHKYDFKLSLPPSTTSCKLRLDYRSGRILSIRLVLGVQREDTLVYLVSQAPDQEQLTSVDWPESFAACEHLFLKLVGRFAPENTCHLKCLQIILSLRDLQSLPKGASRPILTSYHFKTALMHLLLRLPLTDWQHSMLSQRLQDILWFLGRGLQQRSLHHFLIGNTFLPLTIPIPKTFRNAEPINLFQHLVLNPMAHSQAVEEFHNLLTQKITTKNAFGLHLIDFMSEILKQKDAEPTNFKVAAGTLDASTKIYAVRVDAVHADVYRVLGGLGKDAPCPEEAEDHGADGSAVETGTTKKAPKPRKKHSCKTVEQNINNLNVSAADRKCEVDPMFQKTAASFDECSTAGVFLSTLHCHDYSSELLFPSDVQTLSTGEPPELPDLGWVEMTDLKAPLQQCVEDRQICPSLAGFQFTKWDSETHNESVSALVDKFKKNDQVFDVNAEVEESDCGDFPDGPLEDDFDANDELDHTAAGDHTEFRSWKEPCNVQSCREETIPLGDGDIWTMCPLLSMKPGEYSYFSPRTMSMWAGPDHWRFRPRHKQDTTSQSENRKKSAKKDFEIDFDDDIDFHVYFRKTKAATILSKSTLENQNWRATTLPTDFHYETESLVQLHLKPGTRLLKMAQGQRAGTEHYEEVEAYDYNNPNDTSNFCPGLQAADSDDEESEDLSVGPVGTFDHSGHPPMTTQDNNDMPEVQGSDITTYGESNLVAEPQKVNKIEIQYAKTAKKMDMKKLKQSMWDLLTEFPKQADAEVRCSIPSVGAWHGGRRDSWLNCRIGSANMESLHSEIHHSSEKKVNQVYKQTGHTEGDTHCSG</sequence>
<organism evidence="23 24">
    <name type="scientific">Sus scrofa</name>
    <name type="common">Pig</name>
    <dbReference type="NCBI Taxonomy" id="9823"/>
    <lineage>
        <taxon>Eukaryota</taxon>
        <taxon>Metazoa</taxon>
        <taxon>Chordata</taxon>
        <taxon>Craniata</taxon>
        <taxon>Vertebrata</taxon>
        <taxon>Euteleostomi</taxon>
        <taxon>Mammalia</taxon>
        <taxon>Eutheria</taxon>
        <taxon>Laurasiatheria</taxon>
        <taxon>Artiodactyla</taxon>
        <taxon>Suina</taxon>
        <taxon>Suidae</taxon>
        <taxon>Sus</taxon>
    </lineage>
</organism>
<evidence type="ECO:0000313" key="24">
    <source>
        <dbReference type="Proteomes" id="UP000694723"/>
    </source>
</evidence>
<keyword evidence="10" id="KW-0132">Cell division</keyword>
<comment type="subcellular location">
    <subcellularLocation>
        <location evidence="1">Cell membrane</location>
        <topology evidence="1">Single-pass type I membrane protein</topology>
    </subcellularLocation>
    <subcellularLocation>
        <location evidence="2">Chromosome</location>
    </subcellularLocation>
    <subcellularLocation>
        <location evidence="3">Cytoplasm</location>
    </subcellularLocation>
</comment>
<evidence type="ECO:0000256" key="2">
    <source>
        <dbReference type="ARBA" id="ARBA00004286"/>
    </source>
</evidence>
<dbReference type="InterPro" id="IPR024810">
    <property type="entry name" value="MAB21L/cGLR"/>
</dbReference>
<reference evidence="23" key="1">
    <citation type="submission" date="2025-08" db="UniProtKB">
        <authorList>
            <consortium name="Ensembl"/>
        </authorList>
    </citation>
    <scope>IDENTIFICATION</scope>
</reference>
<accession>A0A8D1VE99</accession>
<dbReference type="Pfam" id="PF05786">
    <property type="entry name" value="Cnd2"/>
    <property type="match status" value="1"/>
</dbReference>
<evidence type="ECO:0000256" key="20">
    <source>
        <dbReference type="SAM" id="MobiDB-lite"/>
    </source>
</evidence>
<evidence type="ECO:0000256" key="6">
    <source>
        <dbReference type="ARBA" id="ARBA00016065"/>
    </source>
</evidence>
<dbReference type="GO" id="GO:0007076">
    <property type="term" value="P:mitotic chromosome condensation"/>
    <property type="evidence" value="ECO:0007669"/>
    <property type="project" value="InterPro"/>
</dbReference>
<dbReference type="AlphaFoldDB" id="A0A8D1VE99"/>
<dbReference type="GO" id="GO:0005886">
    <property type="term" value="C:plasma membrane"/>
    <property type="evidence" value="ECO:0007669"/>
    <property type="project" value="UniProtKB-SubCell"/>
</dbReference>
<evidence type="ECO:0000256" key="17">
    <source>
        <dbReference type="ARBA" id="ARBA00023136"/>
    </source>
</evidence>
<comment type="similarity">
    <text evidence="4">Belongs to the ITPRIP family.</text>
</comment>
<feature type="region of interest" description="Disordered" evidence="20">
    <location>
        <begin position="859"/>
        <end position="878"/>
    </location>
</feature>
<keyword evidence="11" id="KW-0812">Transmembrane</keyword>
<keyword evidence="18" id="KW-0131">Cell cycle</keyword>
<evidence type="ECO:0000256" key="18">
    <source>
        <dbReference type="ARBA" id="ARBA00023306"/>
    </source>
</evidence>
<dbReference type="Proteomes" id="UP000694723">
    <property type="component" value="Unplaced"/>
</dbReference>
<dbReference type="GO" id="GO:0005737">
    <property type="term" value="C:cytoplasm"/>
    <property type="evidence" value="ECO:0007669"/>
    <property type="project" value="UniProtKB-SubCell"/>
</dbReference>
<keyword evidence="7" id="KW-0158">Chromosome</keyword>
<keyword evidence="14" id="KW-1133">Transmembrane helix</keyword>
<dbReference type="PRINTS" id="PR02107">
    <property type="entry name" value="INOS145TPRIP"/>
</dbReference>
<keyword evidence="12 21" id="KW-0732">Signal</keyword>
<keyword evidence="8" id="KW-1003">Cell membrane</keyword>
<evidence type="ECO:0000256" key="19">
    <source>
        <dbReference type="SAM" id="Coils"/>
    </source>
</evidence>
<protein>
    <recommendedName>
        <fullName evidence="6">Condensin complex subunit 2</fullName>
    </recommendedName>
</protein>
<evidence type="ECO:0000256" key="11">
    <source>
        <dbReference type="ARBA" id="ARBA00022692"/>
    </source>
</evidence>
<evidence type="ECO:0000256" key="10">
    <source>
        <dbReference type="ARBA" id="ARBA00022618"/>
    </source>
</evidence>
<evidence type="ECO:0000256" key="12">
    <source>
        <dbReference type="ARBA" id="ARBA00022729"/>
    </source>
</evidence>
<dbReference type="GO" id="GO:0000796">
    <property type="term" value="C:condensin complex"/>
    <property type="evidence" value="ECO:0007669"/>
    <property type="project" value="InterPro"/>
</dbReference>
<evidence type="ECO:0000256" key="9">
    <source>
        <dbReference type="ARBA" id="ARBA00022490"/>
    </source>
</evidence>
<evidence type="ECO:0000256" key="8">
    <source>
        <dbReference type="ARBA" id="ARBA00022475"/>
    </source>
</evidence>
<dbReference type="Gene3D" id="1.10.1410.40">
    <property type="match status" value="1"/>
</dbReference>
<keyword evidence="13" id="KW-0498">Mitosis</keyword>
<dbReference type="Ensembl" id="ENSSSCT00060055006.1">
    <property type="protein sequence ID" value="ENSSSCP00060023482.1"/>
    <property type="gene ID" value="ENSSSCG00060040569.1"/>
</dbReference>
<evidence type="ECO:0000259" key="22">
    <source>
        <dbReference type="Pfam" id="PF20266"/>
    </source>
</evidence>
<dbReference type="FunFam" id="1.10.1410.40:FF:000006">
    <property type="entry name" value="Inositol 1,4,5-trisphosphate receptor-interacting protein"/>
    <property type="match status" value="1"/>
</dbReference>
<feature type="region of interest" description="Disordered" evidence="20">
    <location>
        <begin position="602"/>
        <end position="630"/>
    </location>
</feature>
<keyword evidence="15 19" id="KW-0175">Coiled coil</keyword>
<evidence type="ECO:0000256" key="1">
    <source>
        <dbReference type="ARBA" id="ARBA00004251"/>
    </source>
</evidence>
<evidence type="ECO:0000256" key="15">
    <source>
        <dbReference type="ARBA" id="ARBA00023054"/>
    </source>
</evidence>
<evidence type="ECO:0000256" key="14">
    <source>
        <dbReference type="ARBA" id="ARBA00022989"/>
    </source>
</evidence>
<feature type="chain" id="PRO_5034014178" description="Condensin complex subunit 2" evidence="21">
    <location>
        <begin position="17"/>
        <end position="1136"/>
    </location>
</feature>
<evidence type="ECO:0000256" key="7">
    <source>
        <dbReference type="ARBA" id="ARBA00022454"/>
    </source>
</evidence>
<gene>
    <name evidence="23" type="primary">ITPRIPL1</name>
</gene>
<dbReference type="GO" id="GO:0051301">
    <property type="term" value="P:cell division"/>
    <property type="evidence" value="ECO:0007669"/>
    <property type="project" value="UniProtKB-KW"/>
</dbReference>
<evidence type="ECO:0000256" key="13">
    <source>
        <dbReference type="ARBA" id="ARBA00022776"/>
    </source>
</evidence>
<evidence type="ECO:0000256" key="4">
    <source>
        <dbReference type="ARBA" id="ARBA00005554"/>
    </source>
</evidence>
<evidence type="ECO:0000256" key="21">
    <source>
        <dbReference type="SAM" id="SignalP"/>
    </source>
</evidence>
<proteinExistence type="inferred from homology"/>
<feature type="coiled-coil region" evidence="19">
    <location>
        <begin position="30"/>
        <end position="64"/>
    </location>
</feature>
<evidence type="ECO:0000256" key="3">
    <source>
        <dbReference type="ARBA" id="ARBA00004496"/>
    </source>
</evidence>
<keyword evidence="16" id="KW-0226">DNA condensation</keyword>
<dbReference type="PANTHER" id="PTHR13108:SF9">
    <property type="entry name" value="CONDENSIN COMPLEX SUBUNIT 2"/>
    <property type="match status" value="1"/>
</dbReference>
<dbReference type="InterPro" id="IPR046906">
    <property type="entry name" value="Mab-21_HhH/H2TH-like"/>
</dbReference>
<evidence type="ECO:0000256" key="5">
    <source>
        <dbReference type="ARBA" id="ARBA00009471"/>
    </source>
</evidence>
<name>A0A8D1VE99_PIG</name>
<comment type="similarity">
    <text evidence="5">Belongs to the CND2 (condensin subunit 2) family.</text>
</comment>
<evidence type="ECO:0000313" key="23">
    <source>
        <dbReference type="Ensembl" id="ENSSSCP00060023482.1"/>
    </source>
</evidence>
<dbReference type="InterPro" id="IPR026250">
    <property type="entry name" value="ITPRIP-like"/>
</dbReference>
<dbReference type="PANTHER" id="PTHR13108">
    <property type="entry name" value="CONDENSIN COMPLEX SUBUNIT 2"/>
    <property type="match status" value="1"/>
</dbReference>
<feature type="signal peptide" evidence="21">
    <location>
        <begin position="1"/>
        <end position="16"/>
    </location>
</feature>